<dbReference type="AlphaFoldDB" id="A0A1V8TPF0"/>
<dbReference type="EMBL" id="NAJO01000003">
    <property type="protein sequence ID" value="OQO13225.1"/>
    <property type="molecule type" value="Genomic_DNA"/>
</dbReference>
<name>A0A1V8TPF0_9PEZI</name>
<dbReference type="OrthoDB" id="3918768at2759"/>
<dbReference type="Proteomes" id="UP000192596">
    <property type="component" value="Unassembled WGS sequence"/>
</dbReference>
<comment type="caution">
    <text evidence="1">The sequence shown here is derived from an EMBL/GenBank/DDBJ whole genome shotgun (WGS) entry which is preliminary data.</text>
</comment>
<accession>A0A1V8TPF0</accession>
<proteinExistence type="predicted"/>
<organism evidence="1 2">
    <name type="scientific">Cryoendolithus antarcticus</name>
    <dbReference type="NCBI Taxonomy" id="1507870"/>
    <lineage>
        <taxon>Eukaryota</taxon>
        <taxon>Fungi</taxon>
        <taxon>Dikarya</taxon>
        <taxon>Ascomycota</taxon>
        <taxon>Pezizomycotina</taxon>
        <taxon>Dothideomycetes</taxon>
        <taxon>Dothideomycetidae</taxon>
        <taxon>Cladosporiales</taxon>
        <taxon>Cladosporiaceae</taxon>
        <taxon>Cryoendolithus</taxon>
    </lineage>
</organism>
<evidence type="ECO:0000313" key="2">
    <source>
        <dbReference type="Proteomes" id="UP000192596"/>
    </source>
</evidence>
<keyword evidence="2" id="KW-1185">Reference proteome</keyword>
<gene>
    <name evidence="1" type="ORF">B0A48_01453</name>
</gene>
<protein>
    <submittedName>
        <fullName evidence="1">Uncharacterized protein</fullName>
    </submittedName>
</protein>
<reference evidence="2" key="1">
    <citation type="submission" date="2017-03" db="EMBL/GenBank/DDBJ databases">
        <title>Genomes of endolithic fungi from Antarctica.</title>
        <authorList>
            <person name="Coleine C."/>
            <person name="Masonjones S."/>
            <person name="Stajich J.E."/>
        </authorList>
    </citation>
    <scope>NUCLEOTIDE SEQUENCE [LARGE SCALE GENOMIC DNA]</scope>
    <source>
        <strain evidence="2">CCFEE 5527</strain>
    </source>
</reference>
<sequence length="164" mass="18274">MASSSEPSDFPAGITSALDQYYYLRFRAMMKLNDEDEEKAFDVARELHRDPELPLLYIARCHMILSCDEADAFFLQHAQEAVRVVNEDCRAVVKENDFPQDQYEEALRLLDEAKAEAVEKARLRDEELASIAEDEAVDGKGSGEVDVAGVVAGVADEGSRSKEV</sequence>
<evidence type="ECO:0000313" key="1">
    <source>
        <dbReference type="EMBL" id="OQO13225.1"/>
    </source>
</evidence>
<dbReference type="InParanoid" id="A0A1V8TPF0"/>